<evidence type="ECO:0000313" key="2">
    <source>
        <dbReference type="EMBL" id="CEL74563.1"/>
    </source>
</evidence>
<feature type="compositionally biased region" description="Basic and acidic residues" evidence="1">
    <location>
        <begin position="80"/>
        <end position="91"/>
    </location>
</feature>
<proteinExistence type="predicted"/>
<reference evidence="2" key="1">
    <citation type="journal article" date="2015" name="PLoS ONE">
        <title>Comprehensive Evaluation of Toxoplasma gondii VEG and Neospora caninum LIV Genomes with Tachyzoite Stage Transcriptome and Proteome Defines Novel Transcript Features.</title>
        <authorList>
            <person name="Ramaprasad A."/>
            <person name="Mourier T."/>
            <person name="Naeem R."/>
            <person name="Malas T.B."/>
            <person name="Moussa E."/>
            <person name="Panigrahi A."/>
            <person name="Vermont S.J."/>
            <person name="Otto T.D."/>
            <person name="Wastling J."/>
            <person name="Pain A."/>
        </authorList>
    </citation>
    <scope>NUCLEOTIDE SEQUENCE</scope>
    <source>
        <strain evidence="2">VEG</strain>
    </source>
</reference>
<accession>A0A0F7V1C3</accession>
<gene>
    <name evidence="2" type="ORF">BN1205_077230</name>
</gene>
<organism evidence="2">
    <name type="scientific">Toxoplasma gondii (strain ATCC 50861 / VEG)</name>
    <dbReference type="NCBI Taxonomy" id="432359"/>
    <lineage>
        <taxon>Eukaryota</taxon>
        <taxon>Sar</taxon>
        <taxon>Alveolata</taxon>
        <taxon>Apicomplexa</taxon>
        <taxon>Conoidasida</taxon>
        <taxon>Coccidia</taxon>
        <taxon>Eucoccidiorida</taxon>
        <taxon>Eimeriorina</taxon>
        <taxon>Sarcocystidae</taxon>
        <taxon>Toxoplasma</taxon>
    </lineage>
</organism>
<name>A0A0F7V1C3_TOXGV</name>
<sequence length="163" mass="18607">MPDSVWEGQMHARILSFLRGPRRCRVRVFFSSTDTIQSLCFGVPAVKQALGRVCVQDRDAKKKDRRREEKHRRTAQNRSRKSEGKREAVERRRSLLAEAHMSCLLSDSLKRLCAPTPDTVRVAGGEERPETSTVILFVARQSGKEKKFARSEETDSVFLALSF</sequence>
<feature type="region of interest" description="Disordered" evidence="1">
    <location>
        <begin position="57"/>
        <end position="91"/>
    </location>
</feature>
<dbReference type="AlphaFoldDB" id="A0A0F7V1C3"/>
<dbReference type="EMBL" id="LN714497">
    <property type="protein sequence ID" value="CEL74563.1"/>
    <property type="molecule type" value="Genomic_DNA"/>
</dbReference>
<feature type="compositionally biased region" description="Basic residues" evidence="1">
    <location>
        <begin position="63"/>
        <end position="79"/>
    </location>
</feature>
<protein>
    <submittedName>
        <fullName evidence="2">Uncharacterized protein</fullName>
    </submittedName>
</protein>
<evidence type="ECO:0000256" key="1">
    <source>
        <dbReference type="SAM" id="MobiDB-lite"/>
    </source>
</evidence>